<keyword evidence="3" id="KW-0732">Signal</keyword>
<evidence type="ECO:0000256" key="2">
    <source>
        <dbReference type="ARBA" id="ARBA00022448"/>
    </source>
</evidence>
<evidence type="ECO:0000256" key="3">
    <source>
        <dbReference type="ARBA" id="ARBA00022729"/>
    </source>
</evidence>
<dbReference type="Gene3D" id="3.40.50.1980">
    <property type="entry name" value="Nitrogenase molybdenum iron protein domain"/>
    <property type="match status" value="2"/>
</dbReference>
<dbReference type="PRINTS" id="PR00690">
    <property type="entry name" value="ADHESNFAMILY"/>
</dbReference>
<sequence>MNVRDPLISASVAGVAALVVFGATGCASDEAVGDDGRVDATTTLYPLQYVTERVGGTHVKVTNLVKPGAEPHDLELSARQTGELGDADLVVYLKGLQPAVDEAVEQAGVDHVAEATEYSALVEHEGEEHGDEEGGHDHDHGDPHIWLDPTRLAKVAEGVRDELSDVDPDHADDYRANAATLVKELKALDREFQEGLATVQNRTFVTTHSAFGYLAERYHLKQVAINGVNPEAEPSPARLADLEETVKDEKVTTIFFESQASPKTAKTLAKDLGLRTAVLNPLESVSDPEKSTYFTVMRQNLKELRVALEAS</sequence>
<evidence type="ECO:0000256" key="1">
    <source>
        <dbReference type="ARBA" id="ARBA00011028"/>
    </source>
</evidence>
<comment type="caution">
    <text evidence="5">The sequence shown here is derived from an EMBL/GenBank/DDBJ whole genome shotgun (WGS) entry which is preliminary data.</text>
</comment>
<dbReference type="EMBL" id="LLZU01000039">
    <property type="protein sequence ID" value="KRV46440.1"/>
    <property type="molecule type" value="Genomic_DNA"/>
</dbReference>
<dbReference type="Pfam" id="PF01297">
    <property type="entry name" value="ZnuA"/>
    <property type="match status" value="1"/>
</dbReference>
<dbReference type="InterPro" id="IPR006127">
    <property type="entry name" value="ZnuA-like"/>
</dbReference>
<keyword evidence="2 4" id="KW-0813">Transport</keyword>
<dbReference type="GO" id="GO:0007155">
    <property type="term" value="P:cell adhesion"/>
    <property type="evidence" value="ECO:0007669"/>
    <property type="project" value="InterPro"/>
</dbReference>
<dbReference type="AlphaFoldDB" id="A0A0T6LK96"/>
<dbReference type="STRING" id="76728.AQ490_11075"/>
<evidence type="ECO:0000313" key="5">
    <source>
        <dbReference type="EMBL" id="KRV46440.1"/>
    </source>
</evidence>
<dbReference type="InterPro" id="IPR050492">
    <property type="entry name" value="Bact_metal-bind_prot9"/>
</dbReference>
<dbReference type="eggNOG" id="COG0803">
    <property type="taxonomic scope" value="Bacteria"/>
</dbReference>
<reference evidence="5 6" key="1">
    <citation type="submission" date="2015-10" db="EMBL/GenBank/DDBJ databases">
        <title>Draft genome sequence of pyrrolomycin-producing Streptomyces vitaminophilus.</title>
        <authorList>
            <person name="Graham D.E."/>
            <person name="Mahan K.M."/>
            <person name="Klingeman D.M."/>
            <person name="Hettich R.L."/>
            <person name="Parry R.J."/>
        </authorList>
    </citation>
    <scope>NUCLEOTIDE SEQUENCE [LARGE SCALE GENOMIC DNA]</scope>
    <source>
        <strain evidence="5 6">ATCC 31673</strain>
    </source>
</reference>
<keyword evidence="6" id="KW-1185">Reference proteome</keyword>
<dbReference type="PANTHER" id="PTHR42953:SF3">
    <property type="entry name" value="HIGH-AFFINITY ZINC UPTAKE SYSTEM PROTEIN ZNUA"/>
    <property type="match status" value="1"/>
</dbReference>
<dbReference type="PANTHER" id="PTHR42953">
    <property type="entry name" value="HIGH-AFFINITY ZINC UPTAKE SYSTEM PROTEIN ZNUA-RELATED"/>
    <property type="match status" value="1"/>
</dbReference>
<name>A0A0T6LK96_WENVI</name>
<proteinExistence type="inferred from homology"/>
<dbReference type="InterPro" id="IPR006129">
    <property type="entry name" value="AdhesinB"/>
</dbReference>
<dbReference type="GO" id="GO:0030001">
    <property type="term" value="P:metal ion transport"/>
    <property type="evidence" value="ECO:0007669"/>
    <property type="project" value="InterPro"/>
</dbReference>
<protein>
    <submittedName>
        <fullName evidence="5">ABC transporter substrate-binding protein</fullName>
    </submittedName>
</protein>
<gene>
    <name evidence="5" type="ORF">AQ490_11075</name>
</gene>
<dbReference type="RefSeq" id="WP_018386517.1">
    <property type="nucleotide sequence ID" value="NZ_LLZU01000039.1"/>
</dbReference>
<dbReference type="PRINTS" id="PR00691">
    <property type="entry name" value="ADHESINB"/>
</dbReference>
<dbReference type="GO" id="GO:0046872">
    <property type="term" value="F:metal ion binding"/>
    <property type="evidence" value="ECO:0007669"/>
    <property type="project" value="InterPro"/>
</dbReference>
<dbReference type="InterPro" id="IPR006128">
    <property type="entry name" value="Lipoprotein_PsaA-like"/>
</dbReference>
<accession>A0A0T6LK96</accession>
<organism evidence="5 6">
    <name type="scientific">Wenjunlia vitaminophila</name>
    <name type="common">Streptomyces vitaminophilus</name>
    <dbReference type="NCBI Taxonomy" id="76728"/>
    <lineage>
        <taxon>Bacteria</taxon>
        <taxon>Bacillati</taxon>
        <taxon>Actinomycetota</taxon>
        <taxon>Actinomycetes</taxon>
        <taxon>Kitasatosporales</taxon>
        <taxon>Streptomycetaceae</taxon>
        <taxon>Wenjunlia</taxon>
    </lineage>
</organism>
<evidence type="ECO:0000256" key="4">
    <source>
        <dbReference type="RuleBase" id="RU003512"/>
    </source>
</evidence>
<dbReference type="Proteomes" id="UP000050867">
    <property type="component" value="Unassembled WGS sequence"/>
</dbReference>
<dbReference type="SUPFAM" id="SSF53807">
    <property type="entry name" value="Helical backbone' metal receptor"/>
    <property type="match status" value="1"/>
</dbReference>
<evidence type="ECO:0000313" key="6">
    <source>
        <dbReference type="Proteomes" id="UP000050867"/>
    </source>
</evidence>
<comment type="similarity">
    <text evidence="1 4">Belongs to the bacterial solute-binding protein 9 family.</text>
</comment>
<dbReference type="PROSITE" id="PS51257">
    <property type="entry name" value="PROKAR_LIPOPROTEIN"/>
    <property type="match status" value="1"/>
</dbReference>
<dbReference type="OrthoDB" id="9810636at2"/>